<comment type="caution">
    <text evidence="4">The sequence shown here is derived from an EMBL/GenBank/DDBJ whole genome shotgun (WGS) entry which is preliminary data.</text>
</comment>
<evidence type="ECO:0000256" key="2">
    <source>
        <dbReference type="ARBA" id="ARBA00022801"/>
    </source>
</evidence>
<evidence type="ECO:0000313" key="4">
    <source>
        <dbReference type="EMBL" id="MCK8783804.1"/>
    </source>
</evidence>
<protein>
    <submittedName>
        <fullName evidence="4">PHB depolymerase family esterase</fullName>
    </submittedName>
</protein>
<dbReference type="NCBIfam" id="TIGR01840">
    <property type="entry name" value="esterase_phb"/>
    <property type="match status" value="1"/>
</dbReference>
<dbReference type="PANTHER" id="PTHR43037:SF1">
    <property type="entry name" value="BLL1128 PROTEIN"/>
    <property type="match status" value="1"/>
</dbReference>
<keyword evidence="1" id="KW-0732">Signal</keyword>
<dbReference type="AlphaFoldDB" id="A0A9X1Y4I0"/>
<dbReference type="Gene3D" id="3.40.50.1820">
    <property type="entry name" value="alpha/beta hydrolase"/>
    <property type="match status" value="1"/>
</dbReference>
<dbReference type="Proteomes" id="UP001139516">
    <property type="component" value="Unassembled WGS sequence"/>
</dbReference>
<dbReference type="InterPro" id="IPR010126">
    <property type="entry name" value="Esterase_phb"/>
</dbReference>
<dbReference type="SUPFAM" id="SSF53474">
    <property type="entry name" value="alpha/beta-Hydrolases"/>
    <property type="match status" value="2"/>
</dbReference>
<dbReference type="EMBL" id="JALPRX010000018">
    <property type="protein sequence ID" value="MCK8783804.1"/>
    <property type="molecule type" value="Genomic_DNA"/>
</dbReference>
<dbReference type="GO" id="GO:0005576">
    <property type="term" value="C:extracellular region"/>
    <property type="evidence" value="ECO:0007669"/>
    <property type="project" value="InterPro"/>
</dbReference>
<keyword evidence="5" id="KW-1185">Reference proteome</keyword>
<dbReference type="InterPro" id="IPR029058">
    <property type="entry name" value="AB_hydrolase_fold"/>
</dbReference>
<accession>A0A9X1Y4I0</accession>
<keyword evidence="2" id="KW-0378">Hydrolase</keyword>
<feature type="region of interest" description="Disordered" evidence="3">
    <location>
        <begin position="14"/>
        <end position="38"/>
    </location>
</feature>
<dbReference type="RefSeq" id="WP_248665929.1">
    <property type="nucleotide sequence ID" value="NZ_JALPRX010000018.1"/>
</dbReference>
<dbReference type="InterPro" id="IPR050955">
    <property type="entry name" value="Plant_Biomass_Hydrol_Est"/>
</dbReference>
<proteinExistence type="predicted"/>
<evidence type="ECO:0000313" key="5">
    <source>
        <dbReference type="Proteomes" id="UP001139516"/>
    </source>
</evidence>
<gene>
    <name evidence="4" type="ORF">M0638_05340</name>
</gene>
<organism evidence="4 5">
    <name type="scientific">Roseomonas acroporae</name>
    <dbReference type="NCBI Taxonomy" id="2937791"/>
    <lineage>
        <taxon>Bacteria</taxon>
        <taxon>Pseudomonadati</taxon>
        <taxon>Pseudomonadota</taxon>
        <taxon>Alphaproteobacteria</taxon>
        <taxon>Acetobacterales</taxon>
        <taxon>Roseomonadaceae</taxon>
        <taxon>Roseomonas</taxon>
    </lineage>
</organism>
<name>A0A9X1Y4I0_9PROT</name>
<dbReference type="GO" id="GO:0016787">
    <property type="term" value="F:hydrolase activity"/>
    <property type="evidence" value="ECO:0007669"/>
    <property type="project" value="UniProtKB-KW"/>
</dbReference>
<evidence type="ECO:0000256" key="1">
    <source>
        <dbReference type="ARBA" id="ARBA00022729"/>
    </source>
</evidence>
<evidence type="ECO:0000256" key="3">
    <source>
        <dbReference type="SAM" id="MobiDB-lite"/>
    </source>
</evidence>
<dbReference type="Pfam" id="PF10503">
    <property type="entry name" value="Esterase_PHB"/>
    <property type="match status" value="1"/>
</dbReference>
<reference evidence="4" key="1">
    <citation type="submission" date="2022-04" db="EMBL/GenBank/DDBJ databases">
        <title>Roseomonas acroporae sp. nov., isolated from coral Acropora digitifera.</title>
        <authorList>
            <person name="Sun H."/>
        </authorList>
    </citation>
    <scope>NUCLEOTIDE SEQUENCE</scope>
    <source>
        <strain evidence="4">NAR14</strain>
    </source>
</reference>
<dbReference type="PANTHER" id="PTHR43037">
    <property type="entry name" value="UNNAMED PRODUCT-RELATED"/>
    <property type="match status" value="1"/>
</dbReference>
<feature type="region of interest" description="Disordered" evidence="3">
    <location>
        <begin position="346"/>
        <end position="367"/>
    </location>
</feature>
<sequence>MQRPHHRLDELVRHHREWSAPPGGSASAGGTGGLREIREFGSNPGALRMVAHLPPGLPEGAPLVVALHGCHQDAAEYDAASGWSMLADRCGYALLLPEQRLENNQNRCFNWFEPTDTRRDSGEVLSIREAVAHMVATHRLDPARVFVAGLSAGGAMAAALLATAPETFAAGALIAALPYGSAAGIGQALEAMFGGRRQPARAWGDLVRAASGHAGPWPRVSIWHGEEDTMVRAVNAGESERQWLDVHGLSDDAPEEERLGAVTRRRWRGDDGRVAVERHSIAGMSHGIPIVPDHGAGADPDVAGAGGWLPGSYGQPVGLSSTHRILAFWEIGAPLAGEAAAAAPAGSLLRPRGDGDAPAPPSDPFDPTALLRVALQAAGLLPR</sequence>